<feature type="transmembrane region" description="Helical" evidence="9">
    <location>
        <begin position="7"/>
        <end position="25"/>
    </location>
</feature>
<comment type="caution">
    <text evidence="11">The sequence shown here is derived from an EMBL/GenBank/DDBJ whole genome shotgun (WGS) entry which is preliminary data.</text>
</comment>
<comment type="similarity">
    <text evidence="3">Belongs to the PstS family.</text>
</comment>
<gene>
    <name evidence="11" type="ORF">FC18_GL000264</name>
</gene>
<dbReference type="PANTHER" id="PTHR30570">
    <property type="entry name" value="PERIPLASMIC PHOSPHATE BINDING COMPONENT OF PHOSPHATE ABC TRANSPORTER"/>
    <property type="match status" value="1"/>
</dbReference>
<dbReference type="EMBL" id="AYYO01000055">
    <property type="protein sequence ID" value="KRM54460.1"/>
    <property type="molecule type" value="Genomic_DNA"/>
</dbReference>
<feature type="domain" description="PBP" evidence="10">
    <location>
        <begin position="215"/>
        <end position="451"/>
    </location>
</feature>
<comment type="subunit">
    <text evidence="4">The complex is composed of two ATP-binding proteins (PstB), two transmembrane proteins (PstC and PstA) and a solute-binding protein (PstS).</text>
</comment>
<dbReference type="PANTHER" id="PTHR30570:SF1">
    <property type="entry name" value="PHOSPHATE-BINDING PROTEIN PSTS"/>
    <property type="match status" value="1"/>
</dbReference>
<evidence type="ECO:0000256" key="9">
    <source>
        <dbReference type="SAM" id="Phobius"/>
    </source>
</evidence>
<dbReference type="GO" id="GO:0006817">
    <property type="term" value="P:phosphate ion transport"/>
    <property type="evidence" value="ECO:0007669"/>
    <property type="project" value="UniProtKB-KW"/>
</dbReference>
<evidence type="ECO:0000259" key="10">
    <source>
        <dbReference type="Pfam" id="PF12849"/>
    </source>
</evidence>
<sequence>MYLKRSLLHGIVTVPLLVGTVGAFAEFYPWLLVPAAVVAVLFWLWRYHRVELPASAARLLAPHLWILLVELVPWCIFFMVAKYGYTPDIMRYSALTTPFYGLAELLAIAQLTSFMPALMFVNFGAAIIAVAILAVRRQMTVHWSRAATASVLALGLTIGLYGFGQYQHHLNYVDGADIDSDVNADDFLPFAKHSRLVRVAKPTTRLTGKLPRLDGATAAFPVYAGAAQALYPRMSRTKIDNLVQLNQTDEAYANLVHNYCDVAFAFKPSTAERKMAKKAGITFHYTPIAREAFIFFVAKNNPVSGLTTNQIQDIYQHKITNWHNAGGHFARIRAFQRPANSGSQTVMQTLVMRGKKLAHPLKAEEIDGMGGILSAVADYENGPQDLGYSFRFYTQGMQQTKNLRILKIDGVAPTTANIESGRYPYTLNLYAVTRGHERRQVKQLLAWLQSKQGQEMVRKTGYLPVTH</sequence>
<feature type="transmembrane region" description="Helical" evidence="9">
    <location>
        <begin position="146"/>
        <end position="164"/>
    </location>
</feature>
<keyword evidence="9" id="KW-1133">Transmembrane helix</keyword>
<proteinExistence type="inferred from homology"/>
<dbReference type="InterPro" id="IPR024370">
    <property type="entry name" value="PBP_domain"/>
</dbReference>
<keyword evidence="12" id="KW-1185">Reference proteome</keyword>
<reference evidence="11 12" key="1">
    <citation type="journal article" date="2015" name="Genome Announc.">
        <title>Expanding the biotechnology potential of lactobacilli through comparative genomics of 213 strains and associated genera.</title>
        <authorList>
            <person name="Sun Z."/>
            <person name="Harris H.M."/>
            <person name="McCann A."/>
            <person name="Guo C."/>
            <person name="Argimon S."/>
            <person name="Zhang W."/>
            <person name="Yang X."/>
            <person name="Jeffery I.B."/>
            <person name="Cooney J.C."/>
            <person name="Kagawa T.F."/>
            <person name="Liu W."/>
            <person name="Song Y."/>
            <person name="Salvetti E."/>
            <person name="Wrobel A."/>
            <person name="Rasinkangas P."/>
            <person name="Parkhill J."/>
            <person name="Rea M.C."/>
            <person name="O'Sullivan O."/>
            <person name="Ritari J."/>
            <person name="Douillard F.P."/>
            <person name="Paul Ross R."/>
            <person name="Yang R."/>
            <person name="Briner A.E."/>
            <person name="Felis G.E."/>
            <person name="de Vos W.M."/>
            <person name="Barrangou R."/>
            <person name="Klaenhammer T.R."/>
            <person name="Caufield P.W."/>
            <person name="Cui Y."/>
            <person name="Zhang H."/>
            <person name="O'Toole P.W."/>
        </authorList>
    </citation>
    <scope>NUCLEOTIDE SEQUENCE [LARGE SCALE GENOMIC DNA]</scope>
    <source>
        <strain evidence="11 12">DSM 20505</strain>
    </source>
</reference>
<evidence type="ECO:0000256" key="2">
    <source>
        <dbReference type="ARBA" id="ARBA00004193"/>
    </source>
</evidence>
<keyword evidence="5" id="KW-0592">Phosphate transport</keyword>
<evidence type="ECO:0000313" key="12">
    <source>
        <dbReference type="Proteomes" id="UP000051679"/>
    </source>
</evidence>
<dbReference type="InterPro" id="IPR050811">
    <property type="entry name" value="Phosphate_ABC_transporter"/>
</dbReference>
<protein>
    <submittedName>
        <fullName evidence="11">Phosphate ABC superfamily ATP binding cassette transporter periplasmic family protein</fullName>
    </submittedName>
</protein>
<keyword evidence="5" id="KW-0813">Transport</keyword>
<comment type="subcellular location">
    <subcellularLocation>
        <location evidence="2">Cell membrane</location>
        <topology evidence="2">Lipid-anchor</topology>
    </subcellularLocation>
</comment>
<keyword evidence="7" id="KW-0564">Palmitate</keyword>
<keyword evidence="9" id="KW-0472">Membrane</keyword>
<accession>A0A0R1ZUM6</accession>
<dbReference type="AlphaFoldDB" id="A0A0R1ZUM6"/>
<evidence type="ECO:0000256" key="7">
    <source>
        <dbReference type="ARBA" id="ARBA00023139"/>
    </source>
</evidence>
<dbReference type="STRING" id="1291052.FC18_GL000264"/>
<evidence type="ECO:0000256" key="1">
    <source>
        <dbReference type="ARBA" id="ARBA00002841"/>
    </source>
</evidence>
<comment type="function">
    <text evidence="1">Part of the ABC transporter complex PstSACB involved in phosphate import.</text>
</comment>
<evidence type="ECO:0000256" key="3">
    <source>
        <dbReference type="ARBA" id="ARBA00008725"/>
    </source>
</evidence>
<dbReference type="SUPFAM" id="SSF53850">
    <property type="entry name" value="Periplasmic binding protein-like II"/>
    <property type="match status" value="1"/>
</dbReference>
<dbReference type="GO" id="GO:0005886">
    <property type="term" value="C:plasma membrane"/>
    <property type="evidence" value="ECO:0007669"/>
    <property type="project" value="UniProtKB-SubCell"/>
</dbReference>
<feature type="transmembrane region" description="Helical" evidence="9">
    <location>
        <begin position="31"/>
        <end position="47"/>
    </location>
</feature>
<dbReference type="Pfam" id="PF12849">
    <property type="entry name" value="PBP_like_2"/>
    <property type="match status" value="1"/>
</dbReference>
<feature type="transmembrane region" description="Helical" evidence="9">
    <location>
        <begin position="105"/>
        <end position="134"/>
    </location>
</feature>
<dbReference type="Proteomes" id="UP000051679">
    <property type="component" value="Unassembled WGS sequence"/>
</dbReference>
<evidence type="ECO:0000256" key="8">
    <source>
        <dbReference type="ARBA" id="ARBA00023288"/>
    </source>
</evidence>
<dbReference type="OrthoDB" id="9790048at2"/>
<evidence type="ECO:0000313" key="11">
    <source>
        <dbReference type="EMBL" id="KRM54460.1"/>
    </source>
</evidence>
<dbReference type="PATRIC" id="fig|1291052.5.peg.273"/>
<keyword evidence="8" id="KW-0449">Lipoprotein</keyword>
<dbReference type="Gene3D" id="3.40.190.10">
    <property type="entry name" value="Periplasmic binding protein-like II"/>
    <property type="match status" value="2"/>
</dbReference>
<feature type="transmembrane region" description="Helical" evidence="9">
    <location>
        <begin position="59"/>
        <end position="85"/>
    </location>
</feature>
<organism evidence="11 12">
    <name type="scientific">Lacticaseibacillus sharpeae JCM 1186 = DSM 20505</name>
    <dbReference type="NCBI Taxonomy" id="1291052"/>
    <lineage>
        <taxon>Bacteria</taxon>
        <taxon>Bacillati</taxon>
        <taxon>Bacillota</taxon>
        <taxon>Bacilli</taxon>
        <taxon>Lactobacillales</taxon>
        <taxon>Lactobacillaceae</taxon>
        <taxon>Lacticaseibacillus</taxon>
    </lineage>
</organism>
<evidence type="ECO:0000256" key="6">
    <source>
        <dbReference type="ARBA" id="ARBA00022729"/>
    </source>
</evidence>
<evidence type="ECO:0000256" key="5">
    <source>
        <dbReference type="ARBA" id="ARBA00022592"/>
    </source>
</evidence>
<dbReference type="RefSeq" id="WP_054677031.1">
    <property type="nucleotide sequence ID" value="NZ_AYYO01000055.1"/>
</dbReference>
<keyword evidence="9" id="KW-0812">Transmembrane</keyword>
<name>A0A0R1ZUM6_9LACO</name>
<evidence type="ECO:0000256" key="4">
    <source>
        <dbReference type="ARBA" id="ARBA00011529"/>
    </source>
</evidence>
<keyword evidence="6" id="KW-0732">Signal</keyword>